<dbReference type="Proteomes" id="UP000323521">
    <property type="component" value="Chromosome"/>
</dbReference>
<dbReference type="RefSeq" id="WP_148134790.1">
    <property type="nucleotide sequence ID" value="NZ_CP017634.1"/>
</dbReference>
<evidence type="ECO:0000259" key="1">
    <source>
        <dbReference type="Pfam" id="PF12706"/>
    </source>
</evidence>
<dbReference type="OrthoDB" id="9800940at2"/>
<dbReference type="CDD" id="cd07716">
    <property type="entry name" value="RNaseZ_short-form-like_MBL-fold"/>
    <property type="match status" value="1"/>
</dbReference>
<protein>
    <recommendedName>
        <fullName evidence="1">Metallo-beta-lactamase domain-containing protein</fullName>
    </recommendedName>
</protein>
<feature type="domain" description="Metallo-beta-lactamase" evidence="1">
    <location>
        <begin position="32"/>
        <end position="216"/>
    </location>
</feature>
<evidence type="ECO:0000313" key="3">
    <source>
        <dbReference type="Proteomes" id="UP000323521"/>
    </source>
</evidence>
<proteinExistence type="predicted"/>
<dbReference type="InterPro" id="IPR036866">
    <property type="entry name" value="RibonucZ/Hydroxyglut_hydro"/>
</dbReference>
<sequence>MLVEITVLGCWGPYPPAGGACSGYLVNSGDINVLLDCGHGVFSALQRYLDFRKLDAVVLSHLHPDHCADIHCLRHAIAYALRTGSKSDKLKVYLPFAPQPDFLALEKSQDAFELIDLEALSQFQVGQLEFHPFQTRHPIVTYGFVVWEGEKKYGYTSDTAWFEQLPHIISQVSLVICEASLQEKDRNYAKASHLTAAEAGKLAFQSKASRLMLTHFFPEYDLNVIKREAEEGFHGRVIMAQEGLKIR</sequence>
<gene>
    <name evidence="2" type="ORF">DCMF_12850</name>
</gene>
<dbReference type="KEGG" id="fwa:DCMF_12850"/>
<name>A0A3G1KSV5_FORW1</name>
<accession>A0A3G1KSV5</accession>
<dbReference type="GO" id="GO:0042781">
    <property type="term" value="F:3'-tRNA processing endoribonuclease activity"/>
    <property type="evidence" value="ECO:0007669"/>
    <property type="project" value="TreeGrafter"/>
</dbReference>
<dbReference type="Pfam" id="PF12706">
    <property type="entry name" value="Lactamase_B_2"/>
    <property type="match status" value="1"/>
</dbReference>
<dbReference type="EMBL" id="CP017634">
    <property type="protein sequence ID" value="ATW25531.1"/>
    <property type="molecule type" value="Genomic_DNA"/>
</dbReference>
<dbReference type="Gene3D" id="3.60.15.10">
    <property type="entry name" value="Ribonuclease Z/Hydroxyacylglutathione hydrolase-like"/>
    <property type="match status" value="1"/>
</dbReference>
<reference evidence="2 3" key="1">
    <citation type="submission" date="2016-10" db="EMBL/GenBank/DDBJ databases">
        <title>Complete Genome Sequence of Peptococcaceae strain DCMF.</title>
        <authorList>
            <person name="Edwards R.J."/>
            <person name="Holland S.I."/>
            <person name="Deshpande N.P."/>
            <person name="Wong Y.K."/>
            <person name="Ertan H."/>
            <person name="Manefield M."/>
            <person name="Russell T.L."/>
            <person name="Lee M.J."/>
        </authorList>
    </citation>
    <scope>NUCLEOTIDE SEQUENCE [LARGE SCALE GENOMIC DNA]</scope>
    <source>
        <strain evidence="2 3">DCMF</strain>
    </source>
</reference>
<dbReference type="SUPFAM" id="SSF56281">
    <property type="entry name" value="Metallo-hydrolase/oxidoreductase"/>
    <property type="match status" value="1"/>
</dbReference>
<dbReference type="PANTHER" id="PTHR46018:SF4">
    <property type="entry name" value="METALLO-HYDROLASE YHFI-RELATED"/>
    <property type="match status" value="1"/>
</dbReference>
<organism evidence="2 3">
    <name type="scientific">Formimonas warabiya</name>
    <dbReference type="NCBI Taxonomy" id="1761012"/>
    <lineage>
        <taxon>Bacteria</taxon>
        <taxon>Bacillati</taxon>
        <taxon>Bacillota</taxon>
        <taxon>Clostridia</taxon>
        <taxon>Eubacteriales</taxon>
        <taxon>Peptococcaceae</taxon>
        <taxon>Candidatus Formimonas</taxon>
    </lineage>
</organism>
<keyword evidence="3" id="KW-1185">Reference proteome</keyword>
<dbReference type="PANTHER" id="PTHR46018">
    <property type="entry name" value="ZINC PHOSPHODIESTERASE ELAC PROTEIN 1"/>
    <property type="match status" value="1"/>
</dbReference>
<dbReference type="AlphaFoldDB" id="A0A3G1KSV5"/>
<evidence type="ECO:0000313" key="2">
    <source>
        <dbReference type="EMBL" id="ATW25531.1"/>
    </source>
</evidence>
<dbReference type="InterPro" id="IPR001279">
    <property type="entry name" value="Metallo-B-lactamas"/>
</dbReference>